<evidence type="ECO:0000313" key="1">
    <source>
        <dbReference type="EMBL" id="CUS42092.1"/>
    </source>
</evidence>
<dbReference type="AlphaFoldDB" id="A0A170PM08"/>
<sequence>MSYAAQPLRTLTDEEIRQYNDDGVVMLKQALAQNWMAMVEAGVDPASVLDAAVLA</sequence>
<reference evidence="1" key="1">
    <citation type="submission" date="2015-10" db="EMBL/GenBank/DDBJ databases">
        <authorList>
            <person name="Gilbert D.G."/>
        </authorList>
    </citation>
    <scope>NUCLEOTIDE SEQUENCE</scope>
</reference>
<proteinExistence type="predicted"/>
<organism evidence="1">
    <name type="scientific">hydrothermal vent metagenome</name>
    <dbReference type="NCBI Taxonomy" id="652676"/>
    <lineage>
        <taxon>unclassified sequences</taxon>
        <taxon>metagenomes</taxon>
        <taxon>ecological metagenomes</taxon>
    </lineage>
</organism>
<name>A0A170PM08_9ZZZZ</name>
<protein>
    <submittedName>
        <fullName evidence="1">Uncharacterized protein</fullName>
    </submittedName>
</protein>
<dbReference type="EMBL" id="CZQC01000061">
    <property type="protein sequence ID" value="CUS42092.1"/>
    <property type="molecule type" value="Genomic_DNA"/>
</dbReference>
<accession>A0A170PM08</accession>
<gene>
    <name evidence="1" type="ORF">MGWOODY_Tha1374</name>
</gene>